<keyword evidence="4" id="KW-1185">Reference proteome</keyword>
<dbReference type="CDD" id="cd07302">
    <property type="entry name" value="CHD"/>
    <property type="match status" value="1"/>
</dbReference>
<dbReference type="PANTHER" id="PTHR43081:SF1">
    <property type="entry name" value="ADENYLATE CYCLASE, TERMINAL-DIFFERENTIATION SPECIFIC"/>
    <property type="match status" value="1"/>
</dbReference>
<feature type="transmembrane region" description="Helical" evidence="1">
    <location>
        <begin position="99"/>
        <end position="126"/>
    </location>
</feature>
<dbReference type="GO" id="GO:0004016">
    <property type="term" value="F:adenylate cyclase activity"/>
    <property type="evidence" value="ECO:0007669"/>
    <property type="project" value="UniProtKB-ARBA"/>
</dbReference>
<dbReference type="OrthoDB" id="9768499at2"/>
<dbReference type="AlphaFoldDB" id="A0A399SJ31"/>
<dbReference type="EMBL" id="QWGE01000001">
    <property type="protein sequence ID" value="RIJ42493.1"/>
    <property type="molecule type" value="Genomic_DNA"/>
</dbReference>
<dbReference type="Gene3D" id="3.30.70.1230">
    <property type="entry name" value="Nucleotide cyclase"/>
    <property type="match status" value="1"/>
</dbReference>
<keyword evidence="1" id="KW-0472">Membrane</keyword>
<reference evidence="4" key="1">
    <citation type="submission" date="2018-08" db="EMBL/GenBank/DDBJ databases">
        <title>Mucilaginibacter sp. MYSH2.</title>
        <authorList>
            <person name="Seo T."/>
        </authorList>
    </citation>
    <scope>NUCLEOTIDE SEQUENCE [LARGE SCALE GENOMIC DNA]</scope>
    <source>
        <strain evidence="4">KIRAN</strain>
    </source>
</reference>
<dbReference type="Pfam" id="PF00211">
    <property type="entry name" value="Guanylate_cyc"/>
    <property type="match status" value="1"/>
</dbReference>
<feature type="transmembrane region" description="Helical" evidence="1">
    <location>
        <begin position="146"/>
        <end position="165"/>
    </location>
</feature>
<dbReference type="InterPro" id="IPR029787">
    <property type="entry name" value="Nucleotide_cyclase"/>
</dbReference>
<feature type="transmembrane region" description="Helical" evidence="1">
    <location>
        <begin position="61"/>
        <end position="87"/>
    </location>
</feature>
<evidence type="ECO:0000256" key="1">
    <source>
        <dbReference type="SAM" id="Phobius"/>
    </source>
</evidence>
<dbReference type="GO" id="GO:0035556">
    <property type="term" value="P:intracellular signal transduction"/>
    <property type="evidence" value="ECO:0007669"/>
    <property type="project" value="InterPro"/>
</dbReference>
<accession>A0A399SJ31</accession>
<dbReference type="PANTHER" id="PTHR43081">
    <property type="entry name" value="ADENYLATE CYCLASE, TERMINAL-DIFFERENTIATION SPECIFIC-RELATED"/>
    <property type="match status" value="1"/>
</dbReference>
<dbReference type="Proteomes" id="UP000266005">
    <property type="component" value="Unassembled WGS sequence"/>
</dbReference>
<dbReference type="RefSeq" id="WP_119430375.1">
    <property type="nucleotide sequence ID" value="NZ_QWGE01000001.1"/>
</dbReference>
<keyword evidence="1" id="KW-0812">Transmembrane</keyword>
<organism evidence="3 4">
    <name type="scientific">Pontibacter oryzae</name>
    <dbReference type="NCBI Taxonomy" id="2304593"/>
    <lineage>
        <taxon>Bacteria</taxon>
        <taxon>Pseudomonadati</taxon>
        <taxon>Bacteroidota</taxon>
        <taxon>Cytophagia</taxon>
        <taxon>Cytophagales</taxon>
        <taxon>Hymenobacteraceae</taxon>
        <taxon>Pontibacter</taxon>
    </lineage>
</organism>
<dbReference type="PROSITE" id="PS50125">
    <property type="entry name" value="GUANYLATE_CYCLASE_2"/>
    <property type="match status" value="1"/>
</dbReference>
<dbReference type="InterPro" id="IPR050697">
    <property type="entry name" value="Adenylyl/Guanylyl_Cyclase_3/4"/>
</dbReference>
<feature type="transmembrane region" description="Helical" evidence="1">
    <location>
        <begin position="21"/>
        <end position="41"/>
    </location>
</feature>
<sequence>MATSIDYTSRARKIAYRYPRLSFLGIQVNFWIIAIFLHAFITHMHTAYMGQFQEVTFPLSFKAVILTSVLVGGTLGIVLGTIDLLLIKLGFQKLSFGRMILLRIIIYPIVVLGLLLFIRFFLLDFISAFLATDYSILGNSQVSWHYFFWSLLVYIAFTAVVISFINQMNNMFGPGILIPLLLGRYRRPQEEERFFMFLDLKSSVTHAENLGHLEYSALIRDCFMDLNKVLARNNAAIYQYVGDEAVLTWPVYEATRKQACLSLFFDFEQELIQKSQYYTSHYGSVPTFKAGLHFGLVTAVEVGQIKREIAYHGDAINTAARIQSLCNQYNRSFLVSKPAMTMLAGADSKYKFEYLGEINLKGKTKATELYAISNPASKPQMAK</sequence>
<dbReference type="GO" id="GO:0009190">
    <property type="term" value="P:cyclic nucleotide biosynthetic process"/>
    <property type="evidence" value="ECO:0007669"/>
    <property type="project" value="InterPro"/>
</dbReference>
<gene>
    <name evidence="3" type="ORF">D1627_01085</name>
</gene>
<dbReference type="InterPro" id="IPR001054">
    <property type="entry name" value="A/G_cyclase"/>
</dbReference>
<evidence type="ECO:0000259" key="2">
    <source>
        <dbReference type="PROSITE" id="PS50125"/>
    </source>
</evidence>
<proteinExistence type="predicted"/>
<comment type="caution">
    <text evidence="3">The sequence shown here is derived from an EMBL/GenBank/DDBJ whole genome shotgun (WGS) entry which is preliminary data.</text>
</comment>
<keyword evidence="1" id="KW-1133">Transmembrane helix</keyword>
<dbReference type="SUPFAM" id="SSF55073">
    <property type="entry name" value="Nucleotide cyclase"/>
    <property type="match status" value="1"/>
</dbReference>
<evidence type="ECO:0000313" key="3">
    <source>
        <dbReference type="EMBL" id="RIJ42493.1"/>
    </source>
</evidence>
<name>A0A399SJ31_9BACT</name>
<evidence type="ECO:0000313" key="4">
    <source>
        <dbReference type="Proteomes" id="UP000266005"/>
    </source>
</evidence>
<protein>
    <submittedName>
        <fullName evidence="3">Adenylate/guanylate cyclase domain-containing protein</fullName>
    </submittedName>
</protein>
<feature type="domain" description="Guanylate cyclase" evidence="2">
    <location>
        <begin position="194"/>
        <end position="323"/>
    </location>
</feature>